<feature type="region of interest" description="Disordered" evidence="1">
    <location>
        <begin position="934"/>
        <end position="1018"/>
    </location>
</feature>
<protein>
    <submittedName>
        <fullName evidence="2">Uncharacterized protein</fullName>
    </submittedName>
</protein>
<evidence type="ECO:0000256" key="1">
    <source>
        <dbReference type="SAM" id="MobiDB-lite"/>
    </source>
</evidence>
<reference evidence="2" key="1">
    <citation type="submission" date="2023-03" db="EMBL/GenBank/DDBJ databases">
        <title>Massive genome expansion in bonnet fungi (Mycena s.s.) driven by repeated elements and novel gene families across ecological guilds.</title>
        <authorList>
            <consortium name="Lawrence Berkeley National Laboratory"/>
            <person name="Harder C.B."/>
            <person name="Miyauchi S."/>
            <person name="Viragh M."/>
            <person name="Kuo A."/>
            <person name="Thoen E."/>
            <person name="Andreopoulos B."/>
            <person name="Lu D."/>
            <person name="Skrede I."/>
            <person name="Drula E."/>
            <person name="Henrissat B."/>
            <person name="Morin E."/>
            <person name="Kohler A."/>
            <person name="Barry K."/>
            <person name="LaButti K."/>
            <person name="Morin E."/>
            <person name="Salamov A."/>
            <person name="Lipzen A."/>
            <person name="Mereny Z."/>
            <person name="Hegedus B."/>
            <person name="Baldrian P."/>
            <person name="Stursova M."/>
            <person name="Weitz H."/>
            <person name="Taylor A."/>
            <person name="Grigoriev I.V."/>
            <person name="Nagy L.G."/>
            <person name="Martin F."/>
            <person name="Kauserud H."/>
        </authorList>
    </citation>
    <scope>NUCLEOTIDE SEQUENCE</scope>
    <source>
        <strain evidence="2">CBHHK173m</strain>
    </source>
</reference>
<feature type="compositionally biased region" description="Low complexity" evidence="1">
    <location>
        <begin position="616"/>
        <end position="657"/>
    </location>
</feature>
<feature type="compositionally biased region" description="Low complexity" evidence="1">
    <location>
        <begin position="707"/>
        <end position="729"/>
    </location>
</feature>
<feature type="compositionally biased region" description="Basic and acidic residues" evidence="1">
    <location>
        <begin position="10"/>
        <end position="21"/>
    </location>
</feature>
<gene>
    <name evidence="2" type="ORF">B0H15DRAFT_825979</name>
</gene>
<dbReference type="Proteomes" id="UP001222325">
    <property type="component" value="Unassembled WGS sequence"/>
</dbReference>
<feature type="compositionally biased region" description="Polar residues" evidence="1">
    <location>
        <begin position="466"/>
        <end position="479"/>
    </location>
</feature>
<feature type="compositionally biased region" description="Polar residues" evidence="1">
    <location>
        <begin position="689"/>
        <end position="699"/>
    </location>
</feature>
<accession>A0AAD6UF15</accession>
<feature type="region of interest" description="Disordered" evidence="1">
    <location>
        <begin position="1"/>
        <end position="68"/>
    </location>
</feature>
<feature type="compositionally biased region" description="Low complexity" evidence="1">
    <location>
        <begin position="486"/>
        <end position="512"/>
    </location>
</feature>
<feature type="compositionally biased region" description="Low complexity" evidence="1">
    <location>
        <begin position="411"/>
        <end position="424"/>
    </location>
</feature>
<feature type="compositionally biased region" description="Low complexity" evidence="1">
    <location>
        <begin position="956"/>
        <end position="967"/>
    </location>
</feature>
<feature type="compositionally biased region" description="Basic and acidic residues" evidence="1">
    <location>
        <begin position="761"/>
        <end position="780"/>
    </location>
</feature>
<evidence type="ECO:0000313" key="2">
    <source>
        <dbReference type="EMBL" id="KAJ7096667.1"/>
    </source>
</evidence>
<feature type="compositionally biased region" description="Basic and acidic residues" evidence="1">
    <location>
        <begin position="1126"/>
        <end position="1155"/>
    </location>
</feature>
<feature type="compositionally biased region" description="Low complexity" evidence="1">
    <location>
        <begin position="287"/>
        <end position="309"/>
    </location>
</feature>
<organism evidence="2 3">
    <name type="scientific">Mycena belliarum</name>
    <dbReference type="NCBI Taxonomy" id="1033014"/>
    <lineage>
        <taxon>Eukaryota</taxon>
        <taxon>Fungi</taxon>
        <taxon>Dikarya</taxon>
        <taxon>Basidiomycota</taxon>
        <taxon>Agaricomycotina</taxon>
        <taxon>Agaricomycetes</taxon>
        <taxon>Agaricomycetidae</taxon>
        <taxon>Agaricales</taxon>
        <taxon>Marasmiineae</taxon>
        <taxon>Mycenaceae</taxon>
        <taxon>Mycena</taxon>
    </lineage>
</organism>
<feature type="compositionally biased region" description="Low complexity" evidence="1">
    <location>
        <begin position="100"/>
        <end position="128"/>
    </location>
</feature>
<feature type="compositionally biased region" description="Acidic residues" evidence="1">
    <location>
        <begin position="881"/>
        <end position="892"/>
    </location>
</feature>
<feature type="compositionally biased region" description="Pro residues" evidence="1">
    <location>
        <begin position="136"/>
        <end position="145"/>
    </location>
</feature>
<evidence type="ECO:0000313" key="3">
    <source>
        <dbReference type="Proteomes" id="UP001222325"/>
    </source>
</evidence>
<feature type="compositionally biased region" description="Pro residues" evidence="1">
    <location>
        <begin position="582"/>
        <end position="594"/>
    </location>
</feature>
<feature type="compositionally biased region" description="Low complexity" evidence="1">
    <location>
        <begin position="1071"/>
        <end position="1082"/>
    </location>
</feature>
<feature type="region of interest" description="Disordered" evidence="1">
    <location>
        <begin position="878"/>
        <end position="913"/>
    </location>
</feature>
<feature type="compositionally biased region" description="Low complexity" evidence="1">
    <location>
        <begin position="146"/>
        <end position="166"/>
    </location>
</feature>
<proteinExistence type="predicted"/>
<feature type="compositionally biased region" description="Pro residues" evidence="1">
    <location>
        <begin position="199"/>
        <end position="210"/>
    </location>
</feature>
<feature type="compositionally biased region" description="Low complexity" evidence="1">
    <location>
        <begin position="443"/>
        <end position="465"/>
    </location>
</feature>
<dbReference type="AlphaFoldDB" id="A0AAD6UF15"/>
<sequence>MATTVDAWEPDARDGDRDRARDRGHRTPPPPSASIPRTTRAHHHPHPALAYQQPAGLNASASASGAPAVYPTTTTAGWTVVHHGTLGPPRDPLPLLPAAQRRAHAQSAAARLPISSPAAPWKPAAPAGAREKGRPLPVPPPPDAVPGPGAAGPSAGASASGSSAAHPPDKKGKRRASLTLGPPTPHDPAAPSALSPSSRPLPPIPPPPSTRAPTPSAPASASASSSAGASSSRAGSVSSSTRPGGSAKRSRTPDANPYPSPYAPRRPTAGSPTLPFDGVSGVWALRPATASHSAHPSASSSSASASSSSVQHAIARKRSAEPVRPVVRKTSSGNLSAGAGGVQRRPSLPRHTSAGGEYGAAAPSRRPSLVRHTSGESGTMGRKPSLVRRPSGGSVGVGGNGSGSGGLPRKSSMSSMSASASMSAPPSPSPGAGVGGGPRRQGSLGPALASSPLSSFSSASVPHLPRTTSSTSLSQSPNGNAHPHPHTFTPAHSPRTSNASNTPTPTHPHAANAPPPPVAGVRKGHTRSASGPVVITAAGSGGGGIVPQPPPPLRGMSYGTPTPEMPYTYPALAPPTPLLLPARPFVPPPPPPPLITVRTALGGGLKPSPSGMGKLSPSPASAHPSSAGSGSGSAGSTASPGSGPTAQNTSPSTGRSLSPPPPPPPPLSMSAVLLARGGGGGAGYPHNPSPSGQKDNASFGTGPGYMASPSAYTPSSSSSAPSSARSAQAGFAWRYSSEGTEESPMTAATTPAREGSAGGGWKEREPMWREREREWQDREGGGAVEVVVPGPLSPKRERRRLRLHSPMDVSPIEAIPDANEGVHSHPIGDESEADLDSAGGAGAGDGRAAWLAALEGEVRGEEIDGVALSPPVFATLAPGELSDEEFDDDDFALDANPYAPAGDTLGDDTFDTGAYSYTDADALRVVSRSPSPIRYARRRSVDGLELTDSGEESDASDAMPDDASGPSVLTDAKSTFSRARSVRSTRRRRNTRAAAPPPVPLASAAGTNRRARARSADSSILDFGEALAPSEMWRLEQAARTAAGGGGGGPKEMQYVYTARLPASVPPPFVAGPGSLASLSSGRDAPSSGHGHGSSDSGRQPGYYAPSANTSKSSLGVHGAPGSALSKKETLKLLKREKKERERQRARDREQEKTMRKSSSISLLRGVGPPSTHSPSNSSMEGMTRTSGGSDELLPNKRTRPALLSYLGR</sequence>
<feature type="compositionally biased region" description="Basic residues" evidence="1">
    <location>
        <begin position="980"/>
        <end position="991"/>
    </location>
</feature>
<keyword evidence="3" id="KW-1185">Reference proteome</keyword>
<feature type="compositionally biased region" description="Gly residues" evidence="1">
    <location>
        <begin position="393"/>
        <end position="406"/>
    </location>
</feature>
<feature type="compositionally biased region" description="Low complexity" evidence="1">
    <location>
        <begin position="211"/>
        <end position="243"/>
    </location>
</feature>
<feature type="compositionally biased region" description="Low complexity" evidence="1">
    <location>
        <begin position="189"/>
        <end position="198"/>
    </location>
</feature>
<feature type="compositionally biased region" description="Pro residues" evidence="1">
    <location>
        <begin position="658"/>
        <end position="667"/>
    </location>
</feature>
<dbReference type="EMBL" id="JARJCN010000011">
    <property type="protein sequence ID" value="KAJ7096667.1"/>
    <property type="molecule type" value="Genomic_DNA"/>
</dbReference>
<comment type="caution">
    <text evidence="2">The sequence shown here is derived from an EMBL/GenBank/DDBJ whole genome shotgun (WGS) entry which is preliminary data.</text>
</comment>
<feature type="region of interest" description="Disordered" evidence="1">
    <location>
        <begin position="1063"/>
        <end position="1209"/>
    </location>
</feature>
<name>A0AAD6UF15_9AGAR</name>
<feature type="compositionally biased region" description="Polar residues" evidence="1">
    <location>
        <begin position="1171"/>
        <end position="1189"/>
    </location>
</feature>
<feature type="region of interest" description="Disordered" evidence="1">
    <location>
        <begin position="100"/>
        <end position="561"/>
    </location>
</feature>
<feature type="compositionally biased region" description="Low complexity" evidence="1">
    <location>
        <begin position="47"/>
        <end position="68"/>
    </location>
</feature>
<feature type="region of interest" description="Disordered" evidence="1">
    <location>
        <begin position="582"/>
        <end position="845"/>
    </location>
</feature>